<keyword evidence="4 8" id="KW-0812">Transmembrane</keyword>
<sequence>MLEIFTWIKAVFVGLLIWVAFPPVGFWPGLFLGLALWFAVLNSVNADAGFRFGFLSGLVFFSAHMHWLVYSTDSYFMWALLSAVEALFWAVFSALSVGLLKIERFRFFFNAALVSLLWVGLEQLRGSIPFGGLPWGFIAYPLVDSPLRFWAPFGGEVAIGFIACFSALLVYKALTAVARKRFSVGFALVLAATLVCHSGFFLPISAPSNELLTVALVQGNVEEPVKETFAQSRRVLNNHVVKTRELLDAVRAGKVTKPQVIFWGENALDLDPFTDFKTRQAVSNLARSQQIPIIAGQISQTPRGLENQVMVWVHTGRLGNSYSKQHPVPFGEFFPRSIDFWPFNSLLGANAGEVVAGSEPALLEAPLSNDEKVLLAPGICFEAAFQSVFREPVLDGAKLLAVPTNNSSFGHSAQSLQQLQMVRLRALEFDRSALQISTNGVSAMVTRNGEVVAQTELFTADFAVSELELRTNITFTARHGALLHSLTLGFVGLVLLVAFTRFLAQRRNLA</sequence>
<comment type="catalytic activity">
    <reaction evidence="8">
        <text>N-terminal S-1,2-diacyl-sn-glyceryl-L-cysteinyl-[lipoprotein] + a glycerophospholipid = N-acyl-S-1,2-diacyl-sn-glyceryl-L-cysteinyl-[lipoprotein] + a 2-acyl-sn-glycero-3-phospholipid + H(+)</text>
        <dbReference type="Rhea" id="RHEA:48228"/>
        <dbReference type="Rhea" id="RHEA-COMP:14681"/>
        <dbReference type="Rhea" id="RHEA-COMP:14684"/>
        <dbReference type="ChEBI" id="CHEBI:15378"/>
        <dbReference type="ChEBI" id="CHEBI:136912"/>
        <dbReference type="ChEBI" id="CHEBI:140656"/>
        <dbReference type="ChEBI" id="CHEBI:140657"/>
        <dbReference type="ChEBI" id="CHEBI:140660"/>
        <dbReference type="EC" id="2.3.1.269"/>
    </reaction>
</comment>
<keyword evidence="6 8" id="KW-0472">Membrane</keyword>
<dbReference type="PANTHER" id="PTHR38686:SF1">
    <property type="entry name" value="APOLIPOPROTEIN N-ACYLTRANSFERASE"/>
    <property type="match status" value="1"/>
</dbReference>
<dbReference type="Pfam" id="PF00795">
    <property type="entry name" value="CN_hydrolase"/>
    <property type="match status" value="1"/>
</dbReference>
<proteinExistence type="inferred from homology"/>
<dbReference type="AlphaFoldDB" id="C0W1J3"/>
<dbReference type="InterPro" id="IPR003010">
    <property type="entry name" value="C-N_Hydrolase"/>
</dbReference>
<dbReference type="OrthoDB" id="9804277at2"/>
<evidence type="ECO:0000256" key="3">
    <source>
        <dbReference type="ARBA" id="ARBA00022679"/>
    </source>
</evidence>
<protein>
    <recommendedName>
        <fullName evidence="8">Apolipoprotein N-acyltransferase</fullName>
        <shortName evidence="8">ALP N-acyltransferase</shortName>
        <ecNumber evidence="8">2.3.1.269</ecNumber>
    </recommendedName>
</protein>
<keyword evidence="10" id="KW-0449">Lipoprotein</keyword>
<feature type="transmembrane region" description="Helical" evidence="8">
    <location>
        <begin position="481"/>
        <end position="504"/>
    </location>
</feature>
<dbReference type="InterPro" id="IPR045378">
    <property type="entry name" value="LNT_N"/>
</dbReference>
<organism evidence="10 11">
    <name type="scientific">Gleimia coleocanis DSM 15436</name>
    <dbReference type="NCBI Taxonomy" id="525245"/>
    <lineage>
        <taxon>Bacteria</taxon>
        <taxon>Bacillati</taxon>
        <taxon>Actinomycetota</taxon>
        <taxon>Actinomycetes</taxon>
        <taxon>Actinomycetales</taxon>
        <taxon>Actinomycetaceae</taxon>
        <taxon>Gleimia</taxon>
    </lineage>
</organism>
<dbReference type="RefSeq" id="WP_006546141.1">
    <property type="nucleotide sequence ID" value="NZ_DS999540.1"/>
</dbReference>
<name>C0W1J3_9ACTO</name>
<dbReference type="InterPro" id="IPR036526">
    <property type="entry name" value="C-N_Hydrolase_sf"/>
</dbReference>
<dbReference type="PANTHER" id="PTHR38686">
    <property type="entry name" value="APOLIPOPROTEIN N-ACYLTRANSFERASE"/>
    <property type="match status" value="1"/>
</dbReference>
<comment type="subcellular location">
    <subcellularLocation>
        <location evidence="1 8">Cell membrane</location>
        <topology evidence="1 8">Multi-pass membrane protein</topology>
    </subcellularLocation>
</comment>
<comment type="pathway">
    <text evidence="8">Protein modification; lipoprotein biosynthesis (N-acyl transfer).</text>
</comment>
<feature type="domain" description="CN hydrolase" evidence="9">
    <location>
        <begin position="217"/>
        <end position="469"/>
    </location>
</feature>
<dbReference type="Pfam" id="PF20154">
    <property type="entry name" value="LNT_N"/>
    <property type="match status" value="1"/>
</dbReference>
<evidence type="ECO:0000313" key="10">
    <source>
        <dbReference type="EMBL" id="EEH63359.1"/>
    </source>
</evidence>
<evidence type="ECO:0000256" key="8">
    <source>
        <dbReference type="HAMAP-Rule" id="MF_01148"/>
    </source>
</evidence>
<dbReference type="CDD" id="cd07571">
    <property type="entry name" value="ALP_N-acyl_transferase"/>
    <property type="match status" value="1"/>
</dbReference>
<dbReference type="HAMAP" id="MF_01148">
    <property type="entry name" value="Lnt"/>
    <property type="match status" value="1"/>
</dbReference>
<dbReference type="Proteomes" id="UP000010301">
    <property type="component" value="Unassembled WGS sequence"/>
</dbReference>
<feature type="transmembrane region" description="Helical" evidence="8">
    <location>
        <begin position="182"/>
        <end position="202"/>
    </location>
</feature>
<dbReference type="UniPathway" id="UPA00666"/>
<comment type="similarity">
    <text evidence="8">Belongs to the CN hydrolase family. Apolipoprotein N-acyltransferase subfamily.</text>
</comment>
<dbReference type="STRING" id="525245.HMPREF0044_1283"/>
<dbReference type="HOGENOM" id="CLU_019563_0_1_11"/>
<reference evidence="10 11" key="1">
    <citation type="submission" date="2009-01" db="EMBL/GenBank/DDBJ databases">
        <authorList>
            <person name="Qin X."/>
            <person name="Bachman B."/>
            <person name="Battles P."/>
            <person name="Bell A."/>
            <person name="Bess C."/>
            <person name="Bickham C."/>
            <person name="Chaboub L."/>
            <person name="Chen D."/>
            <person name="Coyle M."/>
            <person name="Deiros D.R."/>
            <person name="Dinh H."/>
            <person name="Forbes L."/>
            <person name="Fowler G."/>
            <person name="Francisco L."/>
            <person name="Fu Q."/>
            <person name="Gubbala S."/>
            <person name="Hale W."/>
            <person name="Han Y."/>
            <person name="Hemphill L."/>
            <person name="Highlander S.K."/>
            <person name="Hirani K."/>
            <person name="Hogues M."/>
            <person name="Jackson L."/>
            <person name="Jakkamsetti A."/>
            <person name="Javaid M."/>
            <person name="Jiang H."/>
            <person name="Korchina V."/>
            <person name="Kovar C."/>
            <person name="Lara F."/>
            <person name="Lee S."/>
            <person name="Mata R."/>
            <person name="Mathew T."/>
            <person name="Moen C."/>
            <person name="Morales K."/>
            <person name="Munidasa M."/>
            <person name="Nazareth L."/>
            <person name="Ngo R."/>
            <person name="Nguyen L."/>
            <person name="Okwuonu G."/>
            <person name="Ongeri F."/>
            <person name="Patil S."/>
            <person name="Petrosino J."/>
            <person name="Pham C."/>
            <person name="Pham P."/>
            <person name="Pu L.-L."/>
            <person name="Puazo M."/>
            <person name="Raj R."/>
            <person name="Reid J."/>
            <person name="Rouhana J."/>
            <person name="Saada N."/>
            <person name="Shang Y."/>
            <person name="Simmons D."/>
            <person name="Thornton R."/>
            <person name="Warren J."/>
            <person name="Weissenberger G."/>
            <person name="Zhang J."/>
            <person name="Zhang L."/>
            <person name="Zhou C."/>
            <person name="Zhu D."/>
            <person name="Muzny D."/>
            <person name="Worley K."/>
            <person name="Gibbs R."/>
        </authorList>
    </citation>
    <scope>NUCLEOTIDE SEQUENCE [LARGE SCALE GENOMIC DNA]</scope>
    <source>
        <strain evidence="10 11">DSM 15436</strain>
    </source>
</reference>
<keyword evidence="2 8" id="KW-1003">Cell membrane</keyword>
<evidence type="ECO:0000256" key="4">
    <source>
        <dbReference type="ARBA" id="ARBA00022692"/>
    </source>
</evidence>
<keyword evidence="5 8" id="KW-1133">Transmembrane helix</keyword>
<evidence type="ECO:0000256" key="2">
    <source>
        <dbReference type="ARBA" id="ARBA00022475"/>
    </source>
</evidence>
<dbReference type="GO" id="GO:0042158">
    <property type="term" value="P:lipoprotein biosynthetic process"/>
    <property type="evidence" value="ECO:0007669"/>
    <property type="project" value="UniProtKB-UniRule"/>
</dbReference>
<dbReference type="GO" id="GO:0005886">
    <property type="term" value="C:plasma membrane"/>
    <property type="evidence" value="ECO:0007669"/>
    <property type="project" value="UniProtKB-SubCell"/>
</dbReference>
<dbReference type="InterPro" id="IPR004563">
    <property type="entry name" value="Apolipo_AcylTrfase"/>
</dbReference>
<evidence type="ECO:0000256" key="7">
    <source>
        <dbReference type="ARBA" id="ARBA00023315"/>
    </source>
</evidence>
<gene>
    <name evidence="8 10" type="primary">lnt</name>
    <name evidence="10" type="ORF">HMPREF0044_1283</name>
</gene>
<dbReference type="GO" id="GO:0016410">
    <property type="term" value="F:N-acyltransferase activity"/>
    <property type="evidence" value="ECO:0007669"/>
    <property type="project" value="UniProtKB-UniRule"/>
</dbReference>
<dbReference type="NCBIfam" id="TIGR00546">
    <property type="entry name" value="lnt"/>
    <property type="match status" value="1"/>
</dbReference>
<evidence type="ECO:0000259" key="9">
    <source>
        <dbReference type="PROSITE" id="PS50263"/>
    </source>
</evidence>
<feature type="transmembrane region" description="Helical" evidence="8">
    <location>
        <begin position="107"/>
        <end position="124"/>
    </location>
</feature>
<dbReference type="EMBL" id="ACFG01000034">
    <property type="protein sequence ID" value="EEH63359.1"/>
    <property type="molecule type" value="Genomic_DNA"/>
</dbReference>
<keyword evidence="3 8" id="KW-0808">Transferase</keyword>
<keyword evidence="7 8" id="KW-0012">Acyltransferase</keyword>
<feature type="transmembrane region" description="Helical" evidence="8">
    <location>
        <begin position="149"/>
        <end position="170"/>
    </location>
</feature>
<dbReference type="PROSITE" id="PS50263">
    <property type="entry name" value="CN_HYDROLASE"/>
    <property type="match status" value="1"/>
</dbReference>
<feature type="transmembrane region" description="Helical" evidence="8">
    <location>
        <begin position="52"/>
        <end position="69"/>
    </location>
</feature>
<dbReference type="EC" id="2.3.1.269" evidence="8"/>
<feature type="transmembrane region" description="Helical" evidence="8">
    <location>
        <begin position="75"/>
        <end position="100"/>
    </location>
</feature>
<comment type="function">
    <text evidence="8">Catalyzes the phospholipid dependent N-acylation of the N-terminal cysteine of apolipoprotein, the last step in lipoprotein maturation.</text>
</comment>
<evidence type="ECO:0000256" key="1">
    <source>
        <dbReference type="ARBA" id="ARBA00004651"/>
    </source>
</evidence>
<accession>C0W1J3</accession>
<comment type="caution">
    <text evidence="10">The sequence shown here is derived from an EMBL/GenBank/DDBJ whole genome shotgun (WGS) entry which is preliminary data.</text>
</comment>
<evidence type="ECO:0000256" key="6">
    <source>
        <dbReference type="ARBA" id="ARBA00023136"/>
    </source>
</evidence>
<dbReference type="Gene3D" id="3.60.110.10">
    <property type="entry name" value="Carbon-nitrogen hydrolase"/>
    <property type="match status" value="1"/>
</dbReference>
<feature type="transmembrane region" description="Helical" evidence="8">
    <location>
        <begin position="12"/>
        <end position="40"/>
    </location>
</feature>
<dbReference type="eggNOG" id="COG0815">
    <property type="taxonomic scope" value="Bacteria"/>
</dbReference>
<evidence type="ECO:0000256" key="5">
    <source>
        <dbReference type="ARBA" id="ARBA00022989"/>
    </source>
</evidence>
<evidence type="ECO:0000313" key="11">
    <source>
        <dbReference type="Proteomes" id="UP000010301"/>
    </source>
</evidence>
<dbReference type="SUPFAM" id="SSF56317">
    <property type="entry name" value="Carbon-nitrogen hydrolase"/>
    <property type="match status" value="1"/>
</dbReference>
<keyword evidence="11" id="KW-1185">Reference proteome</keyword>